<organism evidence="2 3">
    <name type="scientific">Saguinus oedipus</name>
    <name type="common">Cotton-top tamarin</name>
    <name type="synonym">Oedipomidas oedipus</name>
    <dbReference type="NCBI Taxonomy" id="9490"/>
    <lineage>
        <taxon>Eukaryota</taxon>
        <taxon>Metazoa</taxon>
        <taxon>Chordata</taxon>
        <taxon>Craniata</taxon>
        <taxon>Vertebrata</taxon>
        <taxon>Euteleostomi</taxon>
        <taxon>Mammalia</taxon>
        <taxon>Eutheria</taxon>
        <taxon>Euarchontoglires</taxon>
        <taxon>Primates</taxon>
        <taxon>Haplorrhini</taxon>
        <taxon>Platyrrhini</taxon>
        <taxon>Cebidae</taxon>
        <taxon>Callitrichinae</taxon>
        <taxon>Saguinus</taxon>
    </lineage>
</organism>
<evidence type="ECO:0000313" key="3">
    <source>
        <dbReference type="Proteomes" id="UP001266305"/>
    </source>
</evidence>
<feature type="region of interest" description="Disordered" evidence="1">
    <location>
        <begin position="37"/>
        <end position="60"/>
    </location>
</feature>
<evidence type="ECO:0000313" key="2">
    <source>
        <dbReference type="EMBL" id="KAK2081259.1"/>
    </source>
</evidence>
<dbReference type="Proteomes" id="UP001266305">
    <property type="component" value="Unassembled WGS sequence"/>
</dbReference>
<protein>
    <submittedName>
        <fullName evidence="2">Uncharacterized protein</fullName>
    </submittedName>
</protein>
<comment type="caution">
    <text evidence="2">The sequence shown here is derived from an EMBL/GenBank/DDBJ whole genome shotgun (WGS) entry which is preliminary data.</text>
</comment>
<gene>
    <name evidence="2" type="ORF">P7K49_040658</name>
</gene>
<accession>A0ABQ9T949</accession>
<dbReference type="EMBL" id="JASSZA010000363">
    <property type="protein sequence ID" value="KAK2081259.1"/>
    <property type="molecule type" value="Genomic_DNA"/>
</dbReference>
<evidence type="ECO:0000256" key="1">
    <source>
        <dbReference type="SAM" id="MobiDB-lite"/>
    </source>
</evidence>
<proteinExistence type="predicted"/>
<reference evidence="2 3" key="1">
    <citation type="submission" date="2023-05" db="EMBL/GenBank/DDBJ databases">
        <title>B98-5 Cell Line De Novo Hybrid Assembly: An Optical Mapping Approach.</title>
        <authorList>
            <person name="Kananen K."/>
            <person name="Auerbach J.A."/>
            <person name="Kautto E."/>
            <person name="Blachly J.S."/>
        </authorList>
    </citation>
    <scope>NUCLEOTIDE SEQUENCE [LARGE SCALE GENOMIC DNA]</scope>
    <source>
        <strain evidence="2">B95-8</strain>
        <tissue evidence="2">Cell line</tissue>
    </source>
</reference>
<sequence length="101" mass="11491">MLYVAVRELSARAAERAQALADDLLAVLMIRSFESKPGRKATPVSAKPPMTREEDVKGQVSNRPPVFRMSLFRLWRTDPAGNDVKESWMWLVKADCYCYEA</sequence>
<keyword evidence="3" id="KW-1185">Reference proteome</keyword>
<name>A0ABQ9T949_SAGOE</name>